<dbReference type="RefSeq" id="XP_066716280.1">
    <property type="nucleotide sequence ID" value="XM_066857011.1"/>
</dbReference>
<organism evidence="3 4">
    <name type="scientific">Apiospora phragmitis</name>
    <dbReference type="NCBI Taxonomy" id="2905665"/>
    <lineage>
        <taxon>Eukaryota</taxon>
        <taxon>Fungi</taxon>
        <taxon>Dikarya</taxon>
        <taxon>Ascomycota</taxon>
        <taxon>Pezizomycotina</taxon>
        <taxon>Sordariomycetes</taxon>
        <taxon>Xylariomycetidae</taxon>
        <taxon>Amphisphaeriales</taxon>
        <taxon>Apiosporaceae</taxon>
        <taxon>Apiospora</taxon>
    </lineage>
</organism>
<proteinExistence type="predicted"/>
<evidence type="ECO:0000259" key="2">
    <source>
        <dbReference type="Pfam" id="PF22998"/>
    </source>
</evidence>
<protein>
    <recommendedName>
        <fullName evidence="5">N-acetyltransferase domain-containing protein</fullName>
    </recommendedName>
</protein>
<accession>A0ABR1VCN9</accession>
<dbReference type="Pfam" id="PF22998">
    <property type="entry name" value="GNAT_LYC1-like"/>
    <property type="match status" value="1"/>
</dbReference>
<evidence type="ECO:0000313" key="4">
    <source>
        <dbReference type="Proteomes" id="UP001480595"/>
    </source>
</evidence>
<dbReference type="InterPro" id="IPR055100">
    <property type="entry name" value="GNAT_LYC1-like"/>
</dbReference>
<evidence type="ECO:0000313" key="3">
    <source>
        <dbReference type="EMBL" id="KAK8068986.1"/>
    </source>
</evidence>
<dbReference type="InterPro" id="IPR000182">
    <property type="entry name" value="GNAT_dom"/>
</dbReference>
<keyword evidence="4" id="KW-1185">Reference proteome</keyword>
<sequence length="311" mass="34906">MANTITTDGPSPMTVVFSEATDEQHRLQCYKLAVAAFGAPLSEQDYVEREEYLDQQPLTRHGGWRTWCLRTTTTTEPPGQAVVSTCKTIQRSLIVRDAGAVSREKGYCIASMVTHPDFRGRGLASALLEHLGRWLDGPGEALASMLYTSIGNENKDERHISVLPTPDITAWKQDRGDFTAAKTFDRIPQHHGSICESADTWLYWYHDYRKKHLAVQRVYLGPQDDHPQLIQALAAILLDAVKDASNWNQREVVVWDPSAATLEAASILGKTHGFWVDHGERDGASMSSIRWHGADFSREIIVHNNEKFTYS</sequence>
<comment type="caution">
    <text evidence="3">The sequence shown here is derived from an EMBL/GenBank/DDBJ whole genome shotgun (WGS) entry which is preliminary data.</text>
</comment>
<dbReference type="InterPro" id="IPR053013">
    <property type="entry name" value="LAT"/>
</dbReference>
<dbReference type="EMBL" id="JAQQWL010000006">
    <property type="protein sequence ID" value="KAK8068986.1"/>
    <property type="molecule type" value="Genomic_DNA"/>
</dbReference>
<feature type="domain" description="N-acetyltransferase" evidence="1">
    <location>
        <begin position="97"/>
        <end position="140"/>
    </location>
</feature>
<dbReference type="InterPro" id="IPR016181">
    <property type="entry name" value="Acyl_CoA_acyltransferase"/>
</dbReference>
<feature type="domain" description="LYC1 C-terminal" evidence="2">
    <location>
        <begin position="153"/>
        <end position="309"/>
    </location>
</feature>
<dbReference type="PANTHER" id="PTHR34815:SF4">
    <property type="entry name" value="N-ACETYLTRANSFERASE DOMAIN-CONTAINING PROTEIN"/>
    <property type="match status" value="1"/>
</dbReference>
<dbReference type="SUPFAM" id="SSF55729">
    <property type="entry name" value="Acyl-CoA N-acyltransferases (Nat)"/>
    <property type="match status" value="1"/>
</dbReference>
<dbReference type="GeneID" id="92090074"/>
<dbReference type="Gene3D" id="3.40.630.30">
    <property type="match status" value="1"/>
</dbReference>
<evidence type="ECO:0008006" key="5">
    <source>
        <dbReference type="Google" id="ProtNLM"/>
    </source>
</evidence>
<dbReference type="Pfam" id="PF00583">
    <property type="entry name" value="Acetyltransf_1"/>
    <property type="match status" value="1"/>
</dbReference>
<evidence type="ECO:0000259" key="1">
    <source>
        <dbReference type="Pfam" id="PF00583"/>
    </source>
</evidence>
<name>A0ABR1VCN9_9PEZI</name>
<gene>
    <name evidence="3" type="ORF">PG994_005602</name>
</gene>
<dbReference type="Proteomes" id="UP001480595">
    <property type="component" value="Unassembled WGS sequence"/>
</dbReference>
<reference evidence="3 4" key="1">
    <citation type="submission" date="2023-01" db="EMBL/GenBank/DDBJ databases">
        <title>Analysis of 21 Apiospora genomes using comparative genomics revels a genus with tremendous synthesis potential of carbohydrate active enzymes and secondary metabolites.</title>
        <authorList>
            <person name="Sorensen T."/>
        </authorList>
    </citation>
    <scope>NUCLEOTIDE SEQUENCE [LARGE SCALE GENOMIC DNA]</scope>
    <source>
        <strain evidence="3 4">CBS 135458</strain>
    </source>
</reference>
<dbReference type="CDD" id="cd04301">
    <property type="entry name" value="NAT_SF"/>
    <property type="match status" value="1"/>
</dbReference>
<dbReference type="PANTHER" id="PTHR34815">
    <property type="entry name" value="LYSINE ACETYLTRANSFERASE"/>
    <property type="match status" value="1"/>
</dbReference>